<evidence type="ECO:0000313" key="1">
    <source>
        <dbReference type="EMBL" id="CAQ76849.1"/>
    </source>
</evidence>
<dbReference type="PANTHER" id="PTHR41313">
    <property type="entry name" value="ADENINE-SPECIFIC METHYLTRANSFERASE"/>
    <property type="match status" value="1"/>
</dbReference>
<evidence type="ECO:0008006" key="2">
    <source>
        <dbReference type="Google" id="ProtNLM"/>
    </source>
</evidence>
<sequence length="125" mass="13888">MENKATQMIFSDIGTPKKKDNGFDVYSEIKALLVDRGIPSKEIAFVHDANSDEKKNSLSRKVNAGEVRILLASTEKGGTGLNVQSKMKAVHHLDVPWRPSDVGRILRTFKIKKNVEVTDNGKIII</sequence>
<accession>B5B8T1</accession>
<dbReference type="Gene3D" id="3.40.50.300">
    <property type="entry name" value="P-loop containing nucleotide triphosphate hydrolases"/>
    <property type="match status" value="1"/>
</dbReference>
<dbReference type="SUPFAM" id="SSF52540">
    <property type="entry name" value="P-loop containing nucleoside triphosphate hydrolases"/>
    <property type="match status" value="1"/>
</dbReference>
<reference evidence="1" key="2">
    <citation type="submission" date="2008-08" db="EMBL/GenBank/DDBJ databases">
        <title>A Tn5252-like element carrying tet(O) in Streptococcus pneumoniae.</title>
        <authorList>
            <person name="Tili E."/>
            <person name="Mingoia M."/>
            <person name="Cochetti I."/>
            <person name="Montanari M.P."/>
            <person name="Varaldo P.E."/>
        </authorList>
    </citation>
    <scope>NUCLEOTIDE SEQUENCE</scope>
</reference>
<dbReference type="EMBL" id="FM178797">
    <property type="protein sequence ID" value="CAQ76849.1"/>
    <property type="molecule type" value="Genomic_DNA"/>
</dbReference>
<reference evidence="1" key="1">
    <citation type="submission" date="2008-07" db="EMBL/GenBank/DDBJ databases">
        <authorList>
            <person name="Montanari M."/>
        </authorList>
    </citation>
    <scope>NUCLEOTIDE SEQUENCE</scope>
</reference>
<dbReference type="InterPro" id="IPR027417">
    <property type="entry name" value="P-loop_NTPase"/>
</dbReference>
<organism evidence="1">
    <name type="scientific">Streptococcus pneumoniae</name>
    <dbReference type="NCBI Taxonomy" id="1313"/>
    <lineage>
        <taxon>Bacteria</taxon>
        <taxon>Bacillati</taxon>
        <taxon>Bacillota</taxon>
        <taxon>Bacilli</taxon>
        <taxon>Lactobacillales</taxon>
        <taxon>Streptococcaceae</taxon>
        <taxon>Streptococcus</taxon>
    </lineage>
</organism>
<name>B5B8T1_STREE</name>
<dbReference type="PANTHER" id="PTHR41313:SF1">
    <property type="entry name" value="DNA METHYLASE ADENINE-SPECIFIC DOMAIN-CONTAINING PROTEIN"/>
    <property type="match status" value="1"/>
</dbReference>
<protein>
    <recommendedName>
        <fullName evidence="2">Helicase</fullName>
    </recommendedName>
</protein>
<dbReference type="InterPro" id="IPR052933">
    <property type="entry name" value="DNA_Protect_Modify"/>
</dbReference>
<dbReference type="AlphaFoldDB" id="B5B8T1"/>
<proteinExistence type="predicted"/>